<dbReference type="PROSITE" id="PS00135">
    <property type="entry name" value="TRYPSIN_SER"/>
    <property type="match status" value="1"/>
</dbReference>
<dbReference type="Gene3D" id="2.40.10.10">
    <property type="entry name" value="Trypsin-like serine proteases"/>
    <property type="match status" value="3"/>
</dbReference>
<dbReference type="InterPro" id="IPR033116">
    <property type="entry name" value="TRYPSIN_SER"/>
</dbReference>
<keyword evidence="3 10" id="KW-0645">Protease</keyword>
<keyword evidence="4 12" id="KW-0732">Signal</keyword>
<reference evidence="15" key="1">
    <citation type="journal article" date="2023" name="G3 (Bethesda)">
        <title>Whole genome assemblies of Zophobas morio and Tenebrio molitor.</title>
        <authorList>
            <person name="Kaur S."/>
            <person name="Stinson S.A."/>
            <person name="diCenzo G.C."/>
        </authorList>
    </citation>
    <scope>NUCLEOTIDE SEQUENCE</scope>
    <source>
        <strain evidence="15">QUZm001</strain>
    </source>
</reference>
<keyword evidence="2" id="KW-0964">Secreted</keyword>
<dbReference type="InterPro" id="IPR001314">
    <property type="entry name" value="Peptidase_S1A"/>
</dbReference>
<keyword evidence="7" id="KW-0865">Zymogen</keyword>
<dbReference type="Proteomes" id="UP001168821">
    <property type="component" value="Unassembled WGS sequence"/>
</dbReference>
<dbReference type="PANTHER" id="PTHR24252">
    <property type="entry name" value="ACROSIN-RELATED"/>
    <property type="match status" value="1"/>
</dbReference>
<feature type="region of interest" description="Disordered" evidence="11">
    <location>
        <begin position="905"/>
        <end position="933"/>
    </location>
</feature>
<feature type="signal peptide" evidence="12">
    <location>
        <begin position="1"/>
        <end position="21"/>
    </location>
</feature>
<dbReference type="Pfam" id="PF00089">
    <property type="entry name" value="Trypsin"/>
    <property type="match status" value="3"/>
</dbReference>
<evidence type="ECO:0000259" key="13">
    <source>
        <dbReference type="PROSITE" id="PS50240"/>
    </source>
</evidence>
<evidence type="ECO:0000313" key="15">
    <source>
        <dbReference type="EMBL" id="KAJ3665181.1"/>
    </source>
</evidence>
<dbReference type="CDD" id="cd00190">
    <property type="entry name" value="Tryp_SPc"/>
    <property type="match status" value="3"/>
</dbReference>
<evidence type="ECO:0000256" key="9">
    <source>
        <dbReference type="PROSITE-ProRule" id="PRU00302"/>
    </source>
</evidence>
<feature type="chain" id="PRO_5041310513" evidence="12">
    <location>
        <begin position="22"/>
        <end position="1346"/>
    </location>
</feature>
<feature type="domain" description="Sushi" evidence="14">
    <location>
        <begin position="1016"/>
        <end position="1072"/>
    </location>
</feature>
<dbReference type="SUPFAM" id="SSF57535">
    <property type="entry name" value="Complement control module/SCR domain"/>
    <property type="match status" value="3"/>
</dbReference>
<comment type="subcellular location">
    <subcellularLocation>
        <location evidence="1">Secreted</location>
    </subcellularLocation>
</comment>
<evidence type="ECO:0000256" key="7">
    <source>
        <dbReference type="ARBA" id="ARBA00023145"/>
    </source>
</evidence>
<dbReference type="SUPFAM" id="SSF50494">
    <property type="entry name" value="Trypsin-like serine proteases"/>
    <property type="match status" value="3"/>
</dbReference>
<dbReference type="GO" id="GO:0006508">
    <property type="term" value="P:proteolysis"/>
    <property type="evidence" value="ECO:0007669"/>
    <property type="project" value="UniProtKB-KW"/>
</dbReference>
<evidence type="ECO:0000256" key="3">
    <source>
        <dbReference type="ARBA" id="ARBA00022670"/>
    </source>
</evidence>
<dbReference type="GO" id="GO:0004252">
    <property type="term" value="F:serine-type endopeptidase activity"/>
    <property type="evidence" value="ECO:0007669"/>
    <property type="project" value="InterPro"/>
</dbReference>
<evidence type="ECO:0000256" key="4">
    <source>
        <dbReference type="ARBA" id="ARBA00022729"/>
    </source>
</evidence>
<evidence type="ECO:0000256" key="10">
    <source>
        <dbReference type="RuleBase" id="RU363034"/>
    </source>
</evidence>
<evidence type="ECO:0000259" key="14">
    <source>
        <dbReference type="PROSITE" id="PS50923"/>
    </source>
</evidence>
<sequence>MYSVNVITVLSLCIIVKNCDSSEYVNNSYVRQPRQINYGCHLPPHPSHGKWNVYEATSQFRPGQVVPKKTIIQVSCNDDYKLDGDGTIICLDGKWSSDIGQCLRTCSSRYSSPIMTVTCTYNGRTLDVCEKPLDGTLAKFRCADYYEDKGLERYPTHVCYNGEWNHLLPECLPICGQKSIQHDPTLIVSGKNVTKGEYPWQVALYNVTDKELLCGGSLLNQRVILTAAHCITDTDGNLFSKETYMVAVGKYFRKYDHSGDYHEAQFSAIYDMYVPTQYRGDIQNYFGDIAILVTKKTFSLSSRVQPVCVDWGAHHHQPLIDTKKISYGHVTGWGFTVEYKNPSTVLKELRVPIINTKECVKQLAEDYQRFLTHDKLCAGFLDQGQSICKGDSGGGLVSKYGDRYYIIGVVSLAPQAPTEEGGCDSQQYSLFTSVSYYIESFIIGKEAKFKPGPQGQNLDCEDDPNCRNSASTTVAPTTTTEKPQIPVSTDRPVTPAPNFCTLPEHPLFGKWSLFGTSSTLKPGNKVSLGTVLQISCEKDYTLKGAEIILCENGKWAAEIGQCLRSCPPLRNSDTVQISCSHNDKEMKDCSKAPDGTIAKHQCAPFYEDIQLAKNPVRVCRNGSWDMKKPECVPLCGLKSVTPQTLIVNGDTVKQGEYPWQVGIYGARKQFVCGGALISQRLILTAAHCVTNWKAQLQPITDYSIAVGKFYREYFDPLDFKAQFSGLQDIFIPLEYVGTKNNYLADIAVLVTEKPLVLSQRVQPVCVDWGSNYINESTSQNISAFVSGWGFTLPNSQPSDTLQNLQVPIVTNEECVKALPEDFRSYVTPDTFCAGYLNQNTSVCSGDAGGPLVTKHNGRYFVTGIISTHPSAPTGGCDTNQYTLYKKVSDYNSFILEKEARIRATTSPDSDCRNSEDPKACQPTTPKPTTTPSVQKFSCQLPQHPAFGKYALYGSSSKLKLPGETVPEGTLLEISCFNTYKLDGGTLSLCENGKWSTEIGKCLKTCPAVKNTPQVKATCIVDGKESENCDQPTDGTSVKYECAPFYEDLQLAQNPVHMCQNGKWSHKSPECVPVCGQKHVTAQPLIVNGEPTKKGDYPWHVAIYRGDGKVFTCSGTLISQRIILTAAQCVTEFNSTPRPKAQFTVVAGKYYRNFNDTREDAKDVQSSTLEDIIIHPEYKGVSRMNSGSLAILVTSKPFTLSPRVQPICVDWGLKYDKELTQAENLTAYVTGWGFTAEDDNPSDTLQQLQVPIVSNEKCQKELPEQFSNFLTFDKMCAGYRNEGKSVCKGDSGGPLMVKFNGRFYITGIVDAGPPGASGGCDSQQYAIYTKVSRYTDNFILQSTKQYN</sequence>
<dbReference type="InterPro" id="IPR009003">
    <property type="entry name" value="Peptidase_S1_PA"/>
</dbReference>
<proteinExistence type="predicted"/>
<dbReference type="EMBL" id="JALNTZ010000001">
    <property type="protein sequence ID" value="KAJ3665181.1"/>
    <property type="molecule type" value="Genomic_DNA"/>
</dbReference>
<dbReference type="InterPro" id="IPR018114">
    <property type="entry name" value="TRYPSIN_HIS"/>
</dbReference>
<evidence type="ECO:0000256" key="8">
    <source>
        <dbReference type="ARBA" id="ARBA00023157"/>
    </source>
</evidence>
<dbReference type="InterPro" id="IPR035976">
    <property type="entry name" value="Sushi/SCR/CCP_sf"/>
</dbReference>
<evidence type="ECO:0000256" key="5">
    <source>
        <dbReference type="ARBA" id="ARBA00022801"/>
    </source>
</evidence>
<dbReference type="SMART" id="SM00020">
    <property type="entry name" value="Tryp_SPc"/>
    <property type="match status" value="3"/>
</dbReference>
<feature type="domain" description="Peptidase S1" evidence="13">
    <location>
        <begin position="187"/>
        <end position="439"/>
    </location>
</feature>
<keyword evidence="9" id="KW-0768">Sushi</keyword>
<protein>
    <submittedName>
        <fullName evidence="15">Uncharacterized protein</fullName>
    </submittedName>
</protein>
<organism evidence="15 16">
    <name type="scientific">Zophobas morio</name>
    <dbReference type="NCBI Taxonomy" id="2755281"/>
    <lineage>
        <taxon>Eukaryota</taxon>
        <taxon>Metazoa</taxon>
        <taxon>Ecdysozoa</taxon>
        <taxon>Arthropoda</taxon>
        <taxon>Hexapoda</taxon>
        <taxon>Insecta</taxon>
        <taxon>Pterygota</taxon>
        <taxon>Neoptera</taxon>
        <taxon>Endopterygota</taxon>
        <taxon>Coleoptera</taxon>
        <taxon>Polyphaga</taxon>
        <taxon>Cucujiformia</taxon>
        <taxon>Tenebrionidae</taxon>
        <taxon>Zophobas</taxon>
    </lineage>
</organism>
<evidence type="ECO:0000256" key="11">
    <source>
        <dbReference type="SAM" id="MobiDB-lite"/>
    </source>
</evidence>
<dbReference type="PRINTS" id="PR00722">
    <property type="entry name" value="CHYMOTRYPSIN"/>
</dbReference>
<feature type="domain" description="Peptidase S1" evidence="13">
    <location>
        <begin position="646"/>
        <end position="899"/>
    </location>
</feature>
<dbReference type="CDD" id="cd00033">
    <property type="entry name" value="CCP"/>
    <property type="match status" value="3"/>
</dbReference>
<dbReference type="FunFam" id="2.40.10.10:FF:000068">
    <property type="entry name" value="transmembrane protease serine 2"/>
    <property type="match status" value="1"/>
</dbReference>
<gene>
    <name evidence="15" type="ORF">Zmor_000689</name>
</gene>
<feature type="domain" description="Sushi" evidence="14">
    <location>
        <begin position="38"/>
        <end position="104"/>
    </location>
</feature>
<dbReference type="PROSITE" id="PS50240">
    <property type="entry name" value="TRYPSIN_DOM"/>
    <property type="match status" value="3"/>
</dbReference>
<dbReference type="Gene3D" id="2.10.70.10">
    <property type="entry name" value="Complement Module, domain 1"/>
    <property type="match status" value="4"/>
</dbReference>
<dbReference type="InterPro" id="IPR000436">
    <property type="entry name" value="Sushi_SCR_CCP_dom"/>
</dbReference>
<comment type="caution">
    <text evidence="15">The sequence shown here is derived from an EMBL/GenBank/DDBJ whole genome shotgun (WGS) entry which is preliminary data.</text>
</comment>
<dbReference type="InterPro" id="IPR043504">
    <property type="entry name" value="Peptidase_S1_PA_chymotrypsin"/>
</dbReference>
<name>A0AA38MQY1_9CUCU</name>
<dbReference type="PROSITE" id="PS00134">
    <property type="entry name" value="TRYPSIN_HIS"/>
    <property type="match status" value="2"/>
</dbReference>
<feature type="domain" description="Peptidase S1" evidence="13">
    <location>
        <begin position="1085"/>
        <end position="1343"/>
    </location>
</feature>
<evidence type="ECO:0000256" key="12">
    <source>
        <dbReference type="SAM" id="SignalP"/>
    </source>
</evidence>
<dbReference type="GO" id="GO:0005576">
    <property type="term" value="C:extracellular region"/>
    <property type="evidence" value="ECO:0007669"/>
    <property type="project" value="UniProtKB-SubCell"/>
</dbReference>
<dbReference type="PROSITE" id="PS50923">
    <property type="entry name" value="SUSHI"/>
    <property type="match status" value="4"/>
</dbReference>
<keyword evidence="16" id="KW-1185">Reference proteome</keyword>
<feature type="compositionally biased region" description="Basic and acidic residues" evidence="11">
    <location>
        <begin position="909"/>
        <end position="918"/>
    </location>
</feature>
<evidence type="ECO:0000256" key="2">
    <source>
        <dbReference type="ARBA" id="ARBA00022525"/>
    </source>
</evidence>
<keyword evidence="6 10" id="KW-0720">Serine protease</keyword>
<keyword evidence="8" id="KW-1015">Disulfide bond</keyword>
<evidence type="ECO:0000256" key="6">
    <source>
        <dbReference type="ARBA" id="ARBA00022825"/>
    </source>
</evidence>
<keyword evidence="5 10" id="KW-0378">Hydrolase</keyword>
<dbReference type="Pfam" id="PF00084">
    <property type="entry name" value="Sushi"/>
    <property type="match status" value="2"/>
</dbReference>
<dbReference type="PANTHER" id="PTHR24252:SF7">
    <property type="entry name" value="HYALIN"/>
    <property type="match status" value="1"/>
</dbReference>
<accession>A0AA38MQY1</accession>
<dbReference type="FunFam" id="2.40.10.10:FF:000146">
    <property type="entry name" value="Serine protease 53"/>
    <property type="match status" value="1"/>
</dbReference>
<comment type="caution">
    <text evidence="9">Lacks conserved residue(s) required for the propagation of feature annotation.</text>
</comment>
<feature type="domain" description="Sushi" evidence="14">
    <location>
        <begin position="498"/>
        <end position="564"/>
    </location>
</feature>
<feature type="compositionally biased region" description="Low complexity" evidence="11">
    <location>
        <begin position="922"/>
        <end position="931"/>
    </location>
</feature>
<evidence type="ECO:0000256" key="1">
    <source>
        <dbReference type="ARBA" id="ARBA00004613"/>
    </source>
</evidence>
<feature type="compositionally biased region" description="Low complexity" evidence="11">
    <location>
        <begin position="470"/>
        <end position="480"/>
    </location>
</feature>
<feature type="region of interest" description="Disordered" evidence="11">
    <location>
        <begin position="470"/>
        <end position="490"/>
    </location>
</feature>
<dbReference type="InterPro" id="IPR001254">
    <property type="entry name" value="Trypsin_dom"/>
</dbReference>
<dbReference type="SMART" id="SM00032">
    <property type="entry name" value="CCP"/>
    <property type="match status" value="6"/>
</dbReference>
<evidence type="ECO:0000313" key="16">
    <source>
        <dbReference type="Proteomes" id="UP001168821"/>
    </source>
</evidence>
<feature type="domain" description="Sushi" evidence="14">
    <location>
        <begin position="936"/>
        <end position="1003"/>
    </location>
</feature>